<dbReference type="EMBL" id="ADGQ01000056">
    <property type="protein sequence ID" value="EFM64647.1"/>
    <property type="molecule type" value="Genomic_DNA"/>
</dbReference>
<evidence type="ECO:0000313" key="2">
    <source>
        <dbReference type="Proteomes" id="UP000003244"/>
    </source>
</evidence>
<dbReference type="eggNOG" id="COG1413">
    <property type="taxonomic scope" value="Bacteria"/>
</dbReference>
<reference evidence="1 2" key="1">
    <citation type="submission" date="2010-08" db="EMBL/GenBank/DDBJ databases">
        <authorList>
            <person name="Harkins D.M."/>
            <person name="Madupu R."/>
            <person name="Durkin A.S."/>
            <person name="Torralba M."/>
            <person name="Methe B."/>
            <person name="Sutton G.G."/>
            <person name="Nelson K.E."/>
        </authorList>
    </citation>
    <scope>NUCLEOTIDE SEQUENCE [LARGE SCALE GENOMIC DNA]</scope>
    <source>
        <strain evidence="1 2">DSM 17678</strain>
    </source>
</reference>
<protein>
    <recommendedName>
        <fullName evidence="3">PBS lyase HEAT-like repeat protein</fullName>
    </recommendedName>
</protein>
<accession>E0E394</accession>
<proteinExistence type="predicted"/>
<dbReference type="Gene3D" id="1.25.10.10">
    <property type="entry name" value="Leucine-rich Repeat Variant"/>
    <property type="match status" value="1"/>
</dbReference>
<dbReference type="AlphaFoldDB" id="E0E394"/>
<name>E0E394_9FIRM</name>
<evidence type="ECO:0000313" key="1">
    <source>
        <dbReference type="EMBL" id="EFM64647.1"/>
    </source>
</evidence>
<gene>
    <name evidence="1" type="ORF">HMPREF0634_1508</name>
</gene>
<dbReference type="RefSeq" id="WP_007789756.1">
    <property type="nucleotide sequence ID" value="NZ_ADGQ01000056.1"/>
</dbReference>
<sequence>MVIGWDNVDDLEDYFITYLLYRDSLTVPQIARIRNLSQDEVNLQLITAKTEIRKSKQESKKDAECDIIVDYLTLTKEERLEFLDNLSDKDKNAFKRQVYKGILKLNNVDDLMVLVWTVGEFRDDRFLNILYPLTQKGHSNLRRIAYSAIGKIGSTSSVSVVEMGLMDDNPQIRQYCAKFLGDIGNRDSIKVLENVIKNKTDFEKEYVIRACVLSLDKLYFKYKIK</sequence>
<dbReference type="STRING" id="596315.HMPREF0634_1508"/>
<dbReference type="GeneID" id="84800731"/>
<dbReference type="SUPFAM" id="SSF48371">
    <property type="entry name" value="ARM repeat"/>
    <property type="match status" value="1"/>
</dbReference>
<comment type="caution">
    <text evidence="1">The sequence shown here is derived from an EMBL/GenBank/DDBJ whole genome shotgun (WGS) entry which is preliminary data.</text>
</comment>
<organism evidence="1 2">
    <name type="scientific">Peptostreptococcus stomatis DSM 17678</name>
    <dbReference type="NCBI Taxonomy" id="596315"/>
    <lineage>
        <taxon>Bacteria</taxon>
        <taxon>Bacillati</taxon>
        <taxon>Bacillota</taxon>
        <taxon>Clostridia</taxon>
        <taxon>Peptostreptococcales</taxon>
        <taxon>Peptostreptococcaceae</taxon>
        <taxon>Peptostreptococcus</taxon>
    </lineage>
</organism>
<dbReference type="OrthoDB" id="1706421at2"/>
<dbReference type="Proteomes" id="UP000003244">
    <property type="component" value="Unassembled WGS sequence"/>
</dbReference>
<dbReference type="InterPro" id="IPR011989">
    <property type="entry name" value="ARM-like"/>
</dbReference>
<keyword evidence="2" id="KW-1185">Reference proteome</keyword>
<evidence type="ECO:0008006" key="3">
    <source>
        <dbReference type="Google" id="ProtNLM"/>
    </source>
</evidence>
<dbReference type="InterPro" id="IPR016024">
    <property type="entry name" value="ARM-type_fold"/>
</dbReference>